<proteinExistence type="predicted"/>
<dbReference type="EMBL" id="QPFP01000016">
    <property type="protein sequence ID" value="TEB32145.1"/>
    <property type="molecule type" value="Genomic_DNA"/>
</dbReference>
<accession>A0A4Y7TD98</accession>
<name>A0A4Y7TD98_COPMI</name>
<evidence type="ECO:0000256" key="1">
    <source>
        <dbReference type="SAM" id="MobiDB-lite"/>
    </source>
</evidence>
<evidence type="ECO:0000313" key="3">
    <source>
        <dbReference type="Proteomes" id="UP000298030"/>
    </source>
</evidence>
<reference evidence="2 3" key="1">
    <citation type="journal article" date="2019" name="Nat. Ecol. Evol.">
        <title>Megaphylogeny resolves global patterns of mushroom evolution.</title>
        <authorList>
            <person name="Varga T."/>
            <person name="Krizsan K."/>
            <person name="Foldi C."/>
            <person name="Dima B."/>
            <person name="Sanchez-Garcia M."/>
            <person name="Sanchez-Ramirez S."/>
            <person name="Szollosi G.J."/>
            <person name="Szarkandi J.G."/>
            <person name="Papp V."/>
            <person name="Albert L."/>
            <person name="Andreopoulos W."/>
            <person name="Angelini C."/>
            <person name="Antonin V."/>
            <person name="Barry K.W."/>
            <person name="Bougher N.L."/>
            <person name="Buchanan P."/>
            <person name="Buyck B."/>
            <person name="Bense V."/>
            <person name="Catcheside P."/>
            <person name="Chovatia M."/>
            <person name="Cooper J."/>
            <person name="Damon W."/>
            <person name="Desjardin D."/>
            <person name="Finy P."/>
            <person name="Geml J."/>
            <person name="Haridas S."/>
            <person name="Hughes K."/>
            <person name="Justo A."/>
            <person name="Karasinski D."/>
            <person name="Kautmanova I."/>
            <person name="Kiss B."/>
            <person name="Kocsube S."/>
            <person name="Kotiranta H."/>
            <person name="LaButti K.M."/>
            <person name="Lechner B.E."/>
            <person name="Liimatainen K."/>
            <person name="Lipzen A."/>
            <person name="Lukacs Z."/>
            <person name="Mihaltcheva S."/>
            <person name="Morgado L.N."/>
            <person name="Niskanen T."/>
            <person name="Noordeloos M.E."/>
            <person name="Ohm R.A."/>
            <person name="Ortiz-Santana B."/>
            <person name="Ovrebo C."/>
            <person name="Racz N."/>
            <person name="Riley R."/>
            <person name="Savchenko A."/>
            <person name="Shiryaev A."/>
            <person name="Soop K."/>
            <person name="Spirin V."/>
            <person name="Szebenyi C."/>
            <person name="Tomsovsky M."/>
            <person name="Tulloss R.E."/>
            <person name="Uehling J."/>
            <person name="Grigoriev I.V."/>
            <person name="Vagvolgyi C."/>
            <person name="Papp T."/>
            <person name="Martin F.M."/>
            <person name="Miettinen O."/>
            <person name="Hibbett D.S."/>
            <person name="Nagy L.G."/>
        </authorList>
    </citation>
    <scope>NUCLEOTIDE SEQUENCE [LARGE SCALE GENOMIC DNA]</scope>
    <source>
        <strain evidence="2 3">FP101781</strain>
    </source>
</reference>
<evidence type="ECO:0000313" key="2">
    <source>
        <dbReference type="EMBL" id="TEB32145.1"/>
    </source>
</evidence>
<organism evidence="2 3">
    <name type="scientific">Coprinellus micaceus</name>
    <name type="common">Glistening ink-cap mushroom</name>
    <name type="synonym">Coprinus micaceus</name>
    <dbReference type="NCBI Taxonomy" id="71717"/>
    <lineage>
        <taxon>Eukaryota</taxon>
        <taxon>Fungi</taxon>
        <taxon>Dikarya</taxon>
        <taxon>Basidiomycota</taxon>
        <taxon>Agaricomycotina</taxon>
        <taxon>Agaricomycetes</taxon>
        <taxon>Agaricomycetidae</taxon>
        <taxon>Agaricales</taxon>
        <taxon>Agaricineae</taxon>
        <taxon>Psathyrellaceae</taxon>
        <taxon>Coprinellus</taxon>
    </lineage>
</organism>
<sequence>MREKSWYDEIVGPGVRARATIALPQPLPPHQTRGAYTSPYTPIQHGRQQPLGLRSSDSETHITLALQRSKRVMSLLLYFDLLGYP</sequence>
<gene>
    <name evidence="2" type="ORF">FA13DRAFT_1731886</name>
</gene>
<dbReference type="AlphaFoldDB" id="A0A4Y7TD98"/>
<keyword evidence="3" id="KW-1185">Reference proteome</keyword>
<protein>
    <submittedName>
        <fullName evidence="2">Uncharacterized protein</fullName>
    </submittedName>
</protein>
<feature type="region of interest" description="Disordered" evidence="1">
    <location>
        <begin position="26"/>
        <end position="54"/>
    </location>
</feature>
<dbReference type="Proteomes" id="UP000298030">
    <property type="component" value="Unassembled WGS sequence"/>
</dbReference>
<comment type="caution">
    <text evidence="2">The sequence shown here is derived from an EMBL/GenBank/DDBJ whole genome shotgun (WGS) entry which is preliminary data.</text>
</comment>